<protein>
    <submittedName>
        <fullName evidence="5">Alpha/beta hydrolase</fullName>
    </submittedName>
</protein>
<dbReference type="Pfam" id="PF07859">
    <property type="entry name" value="Abhydrolase_3"/>
    <property type="match status" value="1"/>
</dbReference>
<dbReference type="RefSeq" id="WP_159899243.1">
    <property type="nucleotide sequence ID" value="NZ_BAABFX010000009.1"/>
</dbReference>
<dbReference type="EMBL" id="BAABFX010000009">
    <property type="protein sequence ID" value="GAA4387900.1"/>
    <property type="molecule type" value="Genomic_DNA"/>
</dbReference>
<feature type="active site" evidence="3">
    <location>
        <position position="171"/>
    </location>
</feature>
<evidence type="ECO:0000256" key="1">
    <source>
        <dbReference type="ARBA" id="ARBA00010515"/>
    </source>
</evidence>
<dbReference type="InterPro" id="IPR013094">
    <property type="entry name" value="AB_hydrolase_3"/>
</dbReference>
<keyword evidence="6" id="KW-1185">Reference proteome</keyword>
<dbReference type="Gene3D" id="3.40.50.1820">
    <property type="entry name" value="alpha/beta hydrolase"/>
    <property type="match status" value="1"/>
</dbReference>
<comment type="similarity">
    <text evidence="1">Belongs to the 'GDXG' lipolytic enzyme family.</text>
</comment>
<dbReference type="InterPro" id="IPR033140">
    <property type="entry name" value="Lipase_GDXG_put_SER_AS"/>
</dbReference>
<dbReference type="SUPFAM" id="SSF53474">
    <property type="entry name" value="alpha/beta-Hydrolases"/>
    <property type="match status" value="1"/>
</dbReference>
<dbReference type="PANTHER" id="PTHR48081:SF8">
    <property type="entry name" value="ALPHA_BETA HYDROLASE FOLD-3 DOMAIN-CONTAINING PROTEIN-RELATED"/>
    <property type="match status" value="1"/>
</dbReference>
<dbReference type="PANTHER" id="PTHR48081">
    <property type="entry name" value="AB HYDROLASE SUPERFAMILY PROTEIN C4A8.06C"/>
    <property type="match status" value="1"/>
</dbReference>
<evidence type="ECO:0000256" key="2">
    <source>
        <dbReference type="ARBA" id="ARBA00022801"/>
    </source>
</evidence>
<sequence>MRSYRGVSHLIAAVSFAATHRGPPIEALDHDGIHRARTAVRPTHPLLSWVTGRPDPAVGITFGTAPARDDHEIPLRIYRPRALRDSRTDVPVVMWFHGGGWVLGNVVDDDPICTFLAAQVEAVVVSVDYRMAPEHRAPVAVNDCVDATTWVGVHGDVLHADTARMAVAGDSAGGNLAAVVAQVLRDHGDSRLRHQALIYPATDATMSSPSVHQNANAPILTKRSMVTFRDHYLGPGHDRRDPLVSPLFGRLEGLPPALVQTADLDPLRDDGIRYAEALRAAGVPARLTNYLKVPHGFASMPGAAPTVGRQHRWELATELRSALSATA</sequence>
<organism evidence="5 6">
    <name type="scientific">Ornithinibacter aureus</name>
    <dbReference type="NCBI Taxonomy" id="622664"/>
    <lineage>
        <taxon>Bacteria</taxon>
        <taxon>Bacillati</taxon>
        <taxon>Actinomycetota</taxon>
        <taxon>Actinomycetes</taxon>
        <taxon>Micrococcales</taxon>
        <taxon>Intrasporangiaceae</taxon>
        <taxon>Ornithinibacter</taxon>
    </lineage>
</organism>
<gene>
    <name evidence="5" type="ORF">GCM10023153_02670</name>
</gene>
<dbReference type="Proteomes" id="UP001500390">
    <property type="component" value="Unassembled WGS sequence"/>
</dbReference>
<dbReference type="InterPro" id="IPR029058">
    <property type="entry name" value="AB_hydrolase_fold"/>
</dbReference>
<evidence type="ECO:0000313" key="6">
    <source>
        <dbReference type="Proteomes" id="UP001500390"/>
    </source>
</evidence>
<name>A0ABP8JAW4_9MICO</name>
<evidence type="ECO:0000313" key="5">
    <source>
        <dbReference type="EMBL" id="GAA4387900.1"/>
    </source>
</evidence>
<proteinExistence type="inferred from homology"/>
<evidence type="ECO:0000259" key="4">
    <source>
        <dbReference type="Pfam" id="PF07859"/>
    </source>
</evidence>
<evidence type="ECO:0000256" key="3">
    <source>
        <dbReference type="PROSITE-ProRule" id="PRU10038"/>
    </source>
</evidence>
<dbReference type="GO" id="GO:0016787">
    <property type="term" value="F:hydrolase activity"/>
    <property type="evidence" value="ECO:0007669"/>
    <property type="project" value="UniProtKB-KW"/>
</dbReference>
<comment type="caution">
    <text evidence="5">The sequence shown here is derived from an EMBL/GenBank/DDBJ whole genome shotgun (WGS) entry which is preliminary data.</text>
</comment>
<dbReference type="InterPro" id="IPR050300">
    <property type="entry name" value="GDXG_lipolytic_enzyme"/>
</dbReference>
<accession>A0ABP8JAW4</accession>
<reference evidence="6" key="1">
    <citation type="journal article" date="2019" name="Int. J. Syst. Evol. Microbiol.">
        <title>The Global Catalogue of Microorganisms (GCM) 10K type strain sequencing project: providing services to taxonomists for standard genome sequencing and annotation.</title>
        <authorList>
            <consortium name="The Broad Institute Genomics Platform"/>
            <consortium name="The Broad Institute Genome Sequencing Center for Infectious Disease"/>
            <person name="Wu L."/>
            <person name="Ma J."/>
        </authorList>
    </citation>
    <scope>NUCLEOTIDE SEQUENCE [LARGE SCALE GENOMIC DNA]</scope>
    <source>
        <strain evidence="6">JCM 17738</strain>
    </source>
</reference>
<feature type="domain" description="Alpha/beta hydrolase fold-3" evidence="4">
    <location>
        <begin position="93"/>
        <end position="298"/>
    </location>
</feature>
<dbReference type="PROSITE" id="PS01174">
    <property type="entry name" value="LIPASE_GDXG_SER"/>
    <property type="match status" value="1"/>
</dbReference>
<keyword evidence="2 5" id="KW-0378">Hydrolase</keyword>